<sequence>MATIDSYSESNQSDSLAMNNGGSHGKGQALTLSRDAQLTSAEFYLK</sequence>
<dbReference type="EMBL" id="BARS01024804">
    <property type="protein sequence ID" value="GAG12009.1"/>
    <property type="molecule type" value="Genomic_DNA"/>
</dbReference>
<name>X0V1Q5_9ZZZZ</name>
<proteinExistence type="predicted"/>
<protein>
    <submittedName>
        <fullName evidence="2">Uncharacterized protein</fullName>
    </submittedName>
</protein>
<organism evidence="2">
    <name type="scientific">marine sediment metagenome</name>
    <dbReference type="NCBI Taxonomy" id="412755"/>
    <lineage>
        <taxon>unclassified sequences</taxon>
        <taxon>metagenomes</taxon>
        <taxon>ecological metagenomes</taxon>
    </lineage>
</organism>
<feature type="region of interest" description="Disordered" evidence="1">
    <location>
        <begin position="1"/>
        <end position="31"/>
    </location>
</feature>
<comment type="caution">
    <text evidence="2">The sequence shown here is derived from an EMBL/GenBank/DDBJ whole genome shotgun (WGS) entry which is preliminary data.</text>
</comment>
<reference evidence="2" key="1">
    <citation type="journal article" date="2014" name="Front. Microbiol.">
        <title>High frequency of phylogenetically diverse reductive dehalogenase-homologous genes in deep subseafloor sedimentary metagenomes.</title>
        <authorList>
            <person name="Kawai M."/>
            <person name="Futagami T."/>
            <person name="Toyoda A."/>
            <person name="Takaki Y."/>
            <person name="Nishi S."/>
            <person name="Hori S."/>
            <person name="Arai W."/>
            <person name="Tsubouchi T."/>
            <person name="Morono Y."/>
            <person name="Uchiyama I."/>
            <person name="Ito T."/>
            <person name="Fujiyama A."/>
            <person name="Inagaki F."/>
            <person name="Takami H."/>
        </authorList>
    </citation>
    <scope>NUCLEOTIDE SEQUENCE</scope>
    <source>
        <strain evidence="2">Expedition CK06-06</strain>
    </source>
</reference>
<evidence type="ECO:0000313" key="2">
    <source>
        <dbReference type="EMBL" id="GAG12009.1"/>
    </source>
</evidence>
<accession>X0V1Q5</accession>
<gene>
    <name evidence="2" type="ORF">S01H1_39318</name>
</gene>
<dbReference type="AlphaFoldDB" id="X0V1Q5"/>
<feature type="compositionally biased region" description="Polar residues" evidence="1">
    <location>
        <begin position="1"/>
        <end position="21"/>
    </location>
</feature>
<feature type="non-terminal residue" evidence="2">
    <location>
        <position position="46"/>
    </location>
</feature>
<evidence type="ECO:0000256" key="1">
    <source>
        <dbReference type="SAM" id="MobiDB-lite"/>
    </source>
</evidence>